<dbReference type="GO" id="GO:0031267">
    <property type="term" value="F:small GTPase binding"/>
    <property type="evidence" value="ECO:0007669"/>
    <property type="project" value="TreeGrafter"/>
</dbReference>
<dbReference type="GO" id="GO:0005096">
    <property type="term" value="F:GTPase activator activity"/>
    <property type="evidence" value="ECO:0007669"/>
    <property type="project" value="UniProtKB-KW"/>
</dbReference>
<dbReference type="InterPro" id="IPR032675">
    <property type="entry name" value="LRR_dom_sf"/>
</dbReference>
<dbReference type="GO" id="GO:0006913">
    <property type="term" value="P:nucleocytoplasmic transport"/>
    <property type="evidence" value="ECO:0007669"/>
    <property type="project" value="TreeGrafter"/>
</dbReference>
<dbReference type="Pfam" id="PF13516">
    <property type="entry name" value="LRR_6"/>
    <property type="match status" value="7"/>
</dbReference>
<dbReference type="Proteomes" id="UP000038009">
    <property type="component" value="Unassembled WGS sequence"/>
</dbReference>
<dbReference type="EMBL" id="LJSK01000211">
    <property type="protein sequence ID" value="KPI85052.1"/>
    <property type="molecule type" value="Genomic_DNA"/>
</dbReference>
<keyword evidence="5" id="KW-1185">Reference proteome</keyword>
<sequence length="469" mass="49617">MSSYHAGASKTAVASSAVTAAAKASRPSLTVGCDNRRRMEIPWRQISEQMLDSICRALLDRNTDAPVRAIDLTDNQLGPAAAQKITACLKSSPVTEVFIRFNDIGKDGCDGLAAAVNFSHTLQVLDIRGNHLSASDVRRLLKSVAMSTVLTRLGLASNKLGPEGAALVAKALERNTYLTSLDLSVNELGQGGAQCLADLLRIPAVTLQVLQLHGNYFGANGVVAICDAVKTNKELRRLTIGNNHATDEAAAAIAAMLEGNYTLEELDLRLNSLTAVGIKTIAQNGLAKNTSLRSLILSGNQVGPVGANELTHVLSAHQRSVIEQLDLSSCGLMSTGGVRIASLLSTSISLKDVNLSDNSLDDEAAVCLAQNMADGFAISLVDVSCNEIGEEGASQLIDAALRNAQLSALVMQGNNISRVALKKMDNLLEERLSKNRVLNRHTALYQQQKLTQQQQAARANTTAASSASA</sequence>
<dbReference type="AlphaFoldDB" id="A0A0N1HUH0"/>
<organism evidence="4 5">
    <name type="scientific">Leptomonas seymouri</name>
    <dbReference type="NCBI Taxonomy" id="5684"/>
    <lineage>
        <taxon>Eukaryota</taxon>
        <taxon>Discoba</taxon>
        <taxon>Euglenozoa</taxon>
        <taxon>Kinetoplastea</taxon>
        <taxon>Metakinetoplastina</taxon>
        <taxon>Trypanosomatida</taxon>
        <taxon>Trypanosomatidae</taxon>
        <taxon>Leishmaniinae</taxon>
        <taxon>Leptomonas</taxon>
    </lineage>
</organism>
<comment type="caution">
    <text evidence="4">The sequence shown here is derived from an EMBL/GenBank/DDBJ whole genome shotgun (WGS) entry which is preliminary data.</text>
</comment>
<dbReference type="VEuPathDB" id="TriTrypDB:Lsey_0211_0070"/>
<evidence type="ECO:0000313" key="5">
    <source>
        <dbReference type="Proteomes" id="UP000038009"/>
    </source>
</evidence>
<gene>
    <name evidence="4" type="ORF">ABL78_5890</name>
</gene>
<dbReference type="GO" id="GO:0048471">
    <property type="term" value="C:perinuclear region of cytoplasm"/>
    <property type="evidence" value="ECO:0007669"/>
    <property type="project" value="TreeGrafter"/>
</dbReference>
<dbReference type="Gene3D" id="3.80.10.10">
    <property type="entry name" value="Ribonuclease Inhibitor"/>
    <property type="match status" value="3"/>
</dbReference>
<dbReference type="GO" id="GO:0005634">
    <property type="term" value="C:nucleus"/>
    <property type="evidence" value="ECO:0007669"/>
    <property type="project" value="TreeGrafter"/>
</dbReference>
<name>A0A0N1HUH0_LEPSE</name>
<proteinExistence type="predicted"/>
<dbReference type="InterPro" id="IPR027038">
    <property type="entry name" value="RanGap"/>
</dbReference>
<evidence type="ECO:0000313" key="4">
    <source>
        <dbReference type="EMBL" id="KPI85052.1"/>
    </source>
</evidence>
<dbReference type="SMART" id="SM00368">
    <property type="entry name" value="LRR_RI"/>
    <property type="match status" value="11"/>
</dbReference>
<dbReference type="GO" id="GO:0005829">
    <property type="term" value="C:cytosol"/>
    <property type="evidence" value="ECO:0007669"/>
    <property type="project" value="TreeGrafter"/>
</dbReference>
<dbReference type="InterPro" id="IPR001611">
    <property type="entry name" value="Leu-rich_rpt"/>
</dbReference>
<reference evidence="4 5" key="1">
    <citation type="journal article" date="2015" name="PLoS Pathog.">
        <title>Leptomonas seymouri: Adaptations to the Dixenous Life Cycle Analyzed by Genome Sequencing, Transcriptome Profiling and Co-infection with Leishmania donovani.</title>
        <authorList>
            <person name="Kraeva N."/>
            <person name="Butenko A."/>
            <person name="Hlavacova J."/>
            <person name="Kostygov A."/>
            <person name="Myskova J."/>
            <person name="Grybchuk D."/>
            <person name="Lestinova T."/>
            <person name="Votypka J."/>
            <person name="Volf P."/>
            <person name="Opperdoes F."/>
            <person name="Flegontov P."/>
            <person name="Lukes J."/>
            <person name="Yurchenko V."/>
        </authorList>
    </citation>
    <scope>NUCLEOTIDE SEQUENCE [LARGE SCALE GENOMIC DNA]</scope>
    <source>
        <strain evidence="4 5">ATCC 30220</strain>
    </source>
</reference>
<dbReference type="OMA" id="CDAVKTN"/>
<evidence type="ECO:0000256" key="1">
    <source>
        <dbReference type="ARBA" id="ARBA00022468"/>
    </source>
</evidence>
<keyword evidence="3" id="KW-0677">Repeat</keyword>
<dbReference type="OrthoDB" id="120976at2759"/>
<keyword evidence="1" id="KW-0343">GTPase activation</keyword>
<protein>
    <submittedName>
        <fullName evidence="4">Uncharacterized protein</fullName>
    </submittedName>
</protein>
<keyword evidence="2" id="KW-0433">Leucine-rich repeat</keyword>
<evidence type="ECO:0000256" key="2">
    <source>
        <dbReference type="ARBA" id="ARBA00022614"/>
    </source>
</evidence>
<dbReference type="SUPFAM" id="SSF52047">
    <property type="entry name" value="RNI-like"/>
    <property type="match status" value="1"/>
</dbReference>
<dbReference type="PANTHER" id="PTHR24113">
    <property type="entry name" value="RAN GTPASE-ACTIVATING PROTEIN 1"/>
    <property type="match status" value="1"/>
</dbReference>
<accession>A0A0N1HUH0</accession>
<evidence type="ECO:0000256" key="3">
    <source>
        <dbReference type="ARBA" id="ARBA00022737"/>
    </source>
</evidence>
<dbReference type="PANTHER" id="PTHR24113:SF12">
    <property type="entry name" value="RAN GTPASE-ACTIVATING PROTEIN 1"/>
    <property type="match status" value="1"/>
</dbReference>